<reference evidence="4" key="2">
    <citation type="submission" date="2025-09" db="UniProtKB">
        <authorList>
            <consortium name="Ensembl"/>
        </authorList>
    </citation>
    <scope>IDENTIFICATION</scope>
</reference>
<evidence type="ECO:0000256" key="1">
    <source>
        <dbReference type="ARBA" id="ARBA00022737"/>
    </source>
</evidence>
<name>A0A8B9GBD5_9PSIT</name>
<accession>A0A8B9GBD5</accession>
<proteinExistence type="predicted"/>
<dbReference type="Ensembl" id="ENSACOT00000023259.1">
    <property type="protein sequence ID" value="ENSACOP00000022476.1"/>
    <property type="gene ID" value="ENSACOG00000015318.1"/>
</dbReference>
<evidence type="ECO:0008006" key="6">
    <source>
        <dbReference type="Google" id="ProtNLM"/>
    </source>
</evidence>
<evidence type="ECO:0000256" key="2">
    <source>
        <dbReference type="ARBA" id="ARBA00023043"/>
    </source>
</evidence>
<evidence type="ECO:0000256" key="3">
    <source>
        <dbReference type="SAM" id="MobiDB-lite"/>
    </source>
</evidence>
<reference evidence="4" key="1">
    <citation type="submission" date="2025-08" db="UniProtKB">
        <authorList>
            <consortium name="Ensembl"/>
        </authorList>
    </citation>
    <scope>IDENTIFICATION</scope>
</reference>
<keyword evidence="5" id="KW-1185">Reference proteome</keyword>
<evidence type="ECO:0000313" key="5">
    <source>
        <dbReference type="Proteomes" id="UP000694522"/>
    </source>
</evidence>
<dbReference type="GO" id="GO:0004861">
    <property type="term" value="F:cyclin-dependent protein serine/threonine kinase inhibitor activity"/>
    <property type="evidence" value="ECO:0007669"/>
    <property type="project" value="TreeGrafter"/>
</dbReference>
<dbReference type="GO" id="GO:0005634">
    <property type="term" value="C:nucleus"/>
    <property type="evidence" value="ECO:0007669"/>
    <property type="project" value="TreeGrafter"/>
</dbReference>
<sequence length="131" mass="13604">MMLGSPRVAELLLQRGADPNRPDPRTGCFPAHDAARAGFLETLAVLHRAGARLDLPDGSGRLPIDVAAGGPQGAVARFLRHPPGPAGGGRGAAVRIDPYLKGYPGTGKLDLGAPRRSRCAAQPLPQGHPLR</sequence>
<organism evidence="4 5">
    <name type="scientific">Amazona collaria</name>
    <name type="common">yellow-billed parrot</name>
    <dbReference type="NCBI Taxonomy" id="241587"/>
    <lineage>
        <taxon>Eukaryota</taxon>
        <taxon>Metazoa</taxon>
        <taxon>Chordata</taxon>
        <taxon>Craniata</taxon>
        <taxon>Vertebrata</taxon>
        <taxon>Euteleostomi</taxon>
        <taxon>Archelosauria</taxon>
        <taxon>Archosauria</taxon>
        <taxon>Dinosauria</taxon>
        <taxon>Saurischia</taxon>
        <taxon>Theropoda</taxon>
        <taxon>Coelurosauria</taxon>
        <taxon>Aves</taxon>
        <taxon>Neognathae</taxon>
        <taxon>Neoaves</taxon>
        <taxon>Telluraves</taxon>
        <taxon>Australaves</taxon>
        <taxon>Psittaciformes</taxon>
        <taxon>Psittacidae</taxon>
        <taxon>Amazona</taxon>
    </lineage>
</organism>
<dbReference type="PANTHER" id="PTHR24201:SF8">
    <property type="entry name" value="CYCLIN-DEPENDENT KINASE 4 INHIBITOR B"/>
    <property type="match status" value="1"/>
</dbReference>
<protein>
    <recommendedName>
        <fullName evidence="6">Cyclin dependent kinase inhibitor 2A</fullName>
    </recommendedName>
</protein>
<dbReference type="AlphaFoldDB" id="A0A8B9GBD5"/>
<dbReference type="Gene3D" id="1.25.40.20">
    <property type="entry name" value="Ankyrin repeat-containing domain"/>
    <property type="match status" value="1"/>
</dbReference>
<dbReference type="InterPro" id="IPR050776">
    <property type="entry name" value="Ank_Repeat/CDKN_Inhibitor"/>
</dbReference>
<keyword evidence="1" id="KW-0677">Repeat</keyword>
<dbReference type="Proteomes" id="UP000694522">
    <property type="component" value="Unplaced"/>
</dbReference>
<dbReference type="GO" id="GO:0008285">
    <property type="term" value="P:negative regulation of cell population proliferation"/>
    <property type="evidence" value="ECO:0007669"/>
    <property type="project" value="TreeGrafter"/>
</dbReference>
<dbReference type="PANTHER" id="PTHR24201">
    <property type="entry name" value="ANK_REP_REGION DOMAIN-CONTAINING PROTEIN"/>
    <property type="match status" value="1"/>
</dbReference>
<evidence type="ECO:0000313" key="4">
    <source>
        <dbReference type="Ensembl" id="ENSACOP00000022476.1"/>
    </source>
</evidence>
<feature type="region of interest" description="Disordered" evidence="3">
    <location>
        <begin position="105"/>
        <end position="131"/>
    </location>
</feature>
<dbReference type="GO" id="GO:2000045">
    <property type="term" value="P:regulation of G1/S transition of mitotic cell cycle"/>
    <property type="evidence" value="ECO:0007669"/>
    <property type="project" value="TreeGrafter"/>
</dbReference>
<dbReference type="SUPFAM" id="SSF48403">
    <property type="entry name" value="Ankyrin repeat"/>
    <property type="match status" value="1"/>
</dbReference>
<dbReference type="GO" id="GO:0019901">
    <property type="term" value="F:protein kinase binding"/>
    <property type="evidence" value="ECO:0007669"/>
    <property type="project" value="TreeGrafter"/>
</dbReference>
<dbReference type="GO" id="GO:0005737">
    <property type="term" value="C:cytoplasm"/>
    <property type="evidence" value="ECO:0007669"/>
    <property type="project" value="TreeGrafter"/>
</dbReference>
<keyword evidence="2" id="KW-0040">ANK repeat</keyword>
<dbReference type="InterPro" id="IPR036770">
    <property type="entry name" value="Ankyrin_rpt-contain_sf"/>
</dbReference>